<dbReference type="InterPro" id="IPR011766">
    <property type="entry name" value="TPP_enzyme_TPP-bd"/>
</dbReference>
<dbReference type="Pfam" id="PF02775">
    <property type="entry name" value="TPP_enzyme_C"/>
    <property type="match status" value="1"/>
</dbReference>
<feature type="domain" description="Thiamine pyrophosphate enzyme TPP-binding" evidence="5">
    <location>
        <begin position="7"/>
        <end position="46"/>
    </location>
</feature>
<dbReference type="GO" id="GO:0000287">
    <property type="term" value="F:magnesium ion binding"/>
    <property type="evidence" value="ECO:0007669"/>
    <property type="project" value="UniProtKB-ARBA"/>
</dbReference>
<proteinExistence type="predicted"/>
<keyword evidence="3" id="KW-0460">Magnesium</keyword>
<dbReference type="AlphaFoldDB" id="A0A655IVF0"/>
<evidence type="ECO:0000259" key="5">
    <source>
        <dbReference type="Pfam" id="PF02775"/>
    </source>
</evidence>
<dbReference type="SUPFAM" id="SSF52518">
    <property type="entry name" value="Thiamin diphosphate-binding fold (THDP-binding)"/>
    <property type="match status" value="1"/>
</dbReference>
<keyword evidence="2" id="KW-0479">Metal-binding</keyword>
<name>A0A655IVF0_MYCTX</name>
<dbReference type="PANTHER" id="PTHR43710:SF2">
    <property type="entry name" value="2-HYDROXYACYL-COA LYASE 1"/>
    <property type="match status" value="1"/>
</dbReference>
<reference evidence="6 7" key="1">
    <citation type="submission" date="2015-03" db="EMBL/GenBank/DDBJ databases">
        <authorList>
            <consortium name="Pathogen Informatics"/>
        </authorList>
    </citation>
    <scope>NUCLEOTIDE SEQUENCE [LARGE SCALE GENOMIC DNA]</scope>
    <source>
        <strain evidence="6 7">G09801536</strain>
    </source>
</reference>
<dbReference type="InterPro" id="IPR029061">
    <property type="entry name" value="THDP-binding"/>
</dbReference>
<dbReference type="Gene3D" id="3.40.50.970">
    <property type="match status" value="1"/>
</dbReference>
<organism evidence="6 7">
    <name type="scientific">Mycobacterium tuberculosis</name>
    <dbReference type="NCBI Taxonomy" id="1773"/>
    <lineage>
        <taxon>Bacteria</taxon>
        <taxon>Bacillati</taxon>
        <taxon>Actinomycetota</taxon>
        <taxon>Actinomycetes</taxon>
        <taxon>Mycobacteriales</taxon>
        <taxon>Mycobacteriaceae</taxon>
        <taxon>Mycobacterium</taxon>
        <taxon>Mycobacterium tuberculosis complex</taxon>
    </lineage>
</organism>
<dbReference type="GO" id="GO:0008949">
    <property type="term" value="F:oxalyl-CoA decarboxylase activity"/>
    <property type="evidence" value="ECO:0007669"/>
    <property type="project" value="UniProtKB-EC"/>
</dbReference>
<comment type="cofactor">
    <cofactor evidence="1">
        <name>thiamine diphosphate</name>
        <dbReference type="ChEBI" id="CHEBI:58937"/>
    </cofactor>
</comment>
<dbReference type="GO" id="GO:0001561">
    <property type="term" value="P:fatty acid alpha-oxidation"/>
    <property type="evidence" value="ECO:0007669"/>
    <property type="project" value="TreeGrafter"/>
</dbReference>
<dbReference type="EMBL" id="CSAD01000605">
    <property type="protein sequence ID" value="COW20891.1"/>
    <property type="molecule type" value="Genomic_DNA"/>
</dbReference>
<dbReference type="InterPro" id="IPR045025">
    <property type="entry name" value="HACL1-like"/>
</dbReference>
<gene>
    <name evidence="6" type="primary">oxc</name>
    <name evidence="6" type="ORF">ERS007679_03377</name>
</gene>
<evidence type="ECO:0000256" key="1">
    <source>
        <dbReference type="ARBA" id="ARBA00001964"/>
    </source>
</evidence>
<evidence type="ECO:0000313" key="6">
    <source>
        <dbReference type="EMBL" id="COW20891.1"/>
    </source>
</evidence>
<dbReference type="GO" id="GO:0030976">
    <property type="term" value="F:thiamine pyrophosphate binding"/>
    <property type="evidence" value="ECO:0007669"/>
    <property type="project" value="InterPro"/>
</dbReference>
<evidence type="ECO:0000313" key="7">
    <source>
        <dbReference type="Proteomes" id="UP000045842"/>
    </source>
</evidence>
<evidence type="ECO:0000256" key="2">
    <source>
        <dbReference type="ARBA" id="ARBA00022723"/>
    </source>
</evidence>
<dbReference type="GO" id="GO:0033611">
    <property type="term" value="P:oxalate catabolic process"/>
    <property type="evidence" value="ECO:0007669"/>
    <property type="project" value="TreeGrafter"/>
</dbReference>
<evidence type="ECO:0000256" key="4">
    <source>
        <dbReference type="ARBA" id="ARBA00023239"/>
    </source>
</evidence>
<sequence length="76" mass="7686">MLNAHARHELIAEAFGGKGYHVSTPTELESALTDALASNGPSLIDCELDPADGVESGHLAKLNTTSAATPAISGDG</sequence>
<accession>A0A655IVF0</accession>
<protein>
    <submittedName>
        <fullName evidence="6">Putative oxalyl-CoA decarboxylase</fullName>
        <ecNumber evidence="6">4.1.1.8</ecNumber>
    </submittedName>
</protein>
<evidence type="ECO:0000256" key="3">
    <source>
        <dbReference type="ARBA" id="ARBA00022842"/>
    </source>
</evidence>
<dbReference type="Proteomes" id="UP000045842">
    <property type="component" value="Unassembled WGS sequence"/>
</dbReference>
<keyword evidence="4 6" id="KW-0456">Lyase</keyword>
<dbReference type="PANTHER" id="PTHR43710">
    <property type="entry name" value="2-HYDROXYACYL-COA LYASE"/>
    <property type="match status" value="1"/>
</dbReference>
<dbReference type="EC" id="4.1.1.8" evidence="6"/>